<proteinExistence type="inferred from homology"/>
<dbReference type="Pfam" id="PF08240">
    <property type="entry name" value="ADH_N"/>
    <property type="match status" value="1"/>
</dbReference>
<dbReference type="RefSeq" id="WP_121892501.1">
    <property type="nucleotide sequence ID" value="NZ_PENI01000021.1"/>
</dbReference>
<organism evidence="11 12">
    <name type="scientific">Streptomyces shenzhenensis</name>
    <dbReference type="NCBI Taxonomy" id="943815"/>
    <lineage>
        <taxon>Bacteria</taxon>
        <taxon>Bacillati</taxon>
        <taxon>Actinomycetota</taxon>
        <taxon>Actinomycetes</taxon>
        <taxon>Kitasatosporales</taxon>
        <taxon>Streptomycetaceae</taxon>
        <taxon>Streptomyces</taxon>
    </lineage>
</organism>
<dbReference type="Proteomes" id="UP000270471">
    <property type="component" value="Unassembled WGS sequence"/>
</dbReference>
<dbReference type="GO" id="GO:0046872">
    <property type="term" value="F:metal ion binding"/>
    <property type="evidence" value="ECO:0007669"/>
    <property type="project" value="UniProtKB-KW"/>
</dbReference>
<protein>
    <recommendedName>
        <fullName evidence="3">alcohol dehydrogenase</fullName>
        <ecNumber evidence="3">1.1.1.1</ecNumber>
    </recommendedName>
</protein>
<reference evidence="11 12" key="1">
    <citation type="submission" date="2017-11" db="EMBL/GenBank/DDBJ databases">
        <title>Draft genome of actinobacteria isolated from guarana (Paullinia cupana (Mart.) Ducke.</title>
        <authorList>
            <person name="Siqueira K.A."/>
            <person name="Liotti R.G."/>
            <person name="Mendes T.A.O."/>
            <person name="Soares M.A."/>
        </authorList>
    </citation>
    <scope>NUCLEOTIDE SEQUENCE [LARGE SCALE GENOMIC DNA]</scope>
    <source>
        <strain evidence="11 12">193</strain>
    </source>
</reference>
<keyword evidence="8" id="KW-1133">Transmembrane helix</keyword>
<dbReference type="GO" id="GO:0004022">
    <property type="term" value="F:alcohol dehydrogenase (NAD+) activity"/>
    <property type="evidence" value="ECO:0007669"/>
    <property type="project" value="UniProtKB-EC"/>
</dbReference>
<dbReference type="GO" id="GO:0005737">
    <property type="term" value="C:cytoplasm"/>
    <property type="evidence" value="ECO:0007669"/>
    <property type="project" value="TreeGrafter"/>
</dbReference>
<dbReference type="InterPro" id="IPR013154">
    <property type="entry name" value="ADH-like_N"/>
</dbReference>
<dbReference type="Gene3D" id="3.40.50.720">
    <property type="entry name" value="NAD(P)-binding Rossmann-like Domain"/>
    <property type="match status" value="1"/>
</dbReference>
<gene>
    <name evidence="11" type="ORF">CTZ28_27870</name>
</gene>
<evidence type="ECO:0000256" key="5">
    <source>
        <dbReference type="ARBA" id="ARBA00022833"/>
    </source>
</evidence>
<sequence>MTAQITPSTRALGTADSSDHTLAAVWRGGDEINLESVALPPLGPGEVLVRVRLATVCGSDRHTVSGRRQQPCPSILGHETVAEVVALGPDNADAQEAVHAVDGRPLKRGQRVIWSVTLRCGTCDRCLAGVTAKCRTLRKSGHESFESDWSLSGGYAQHAVLPAGMPIAVVDDEIADTLAAPAACATATVMAVIERAGMLVGRRVVVIGAGMLGLTAVAAASSAGAASVVAVDPNRARREMAERFGASEVRSSTAGLKDCDTLLEFSGSSTALQEGLRALDVRGVAVLAGAVAPDADVTFDPESVVRRHISITGVHNYEPRHLTAALDFLQETRGRFPWEDLVADPAPLDDIVALLTQPPGPKPRYAVAPR</sequence>
<keyword evidence="5" id="KW-0862">Zinc</keyword>
<evidence type="ECO:0000256" key="7">
    <source>
        <dbReference type="ARBA" id="ARBA00023027"/>
    </source>
</evidence>
<dbReference type="OrthoDB" id="3987021at2"/>
<comment type="cofactor">
    <cofactor evidence="1">
        <name>Zn(2+)</name>
        <dbReference type="ChEBI" id="CHEBI:29105"/>
    </cofactor>
</comment>
<dbReference type="PANTHER" id="PTHR42940">
    <property type="entry name" value="ALCOHOL DEHYDROGENASE 1-RELATED"/>
    <property type="match status" value="1"/>
</dbReference>
<dbReference type="Pfam" id="PF00107">
    <property type="entry name" value="ADH_zinc_N"/>
    <property type="match status" value="1"/>
</dbReference>
<keyword evidence="4" id="KW-0479">Metal-binding</keyword>
<evidence type="ECO:0000256" key="1">
    <source>
        <dbReference type="ARBA" id="ARBA00001947"/>
    </source>
</evidence>
<evidence type="ECO:0000256" key="4">
    <source>
        <dbReference type="ARBA" id="ARBA00022723"/>
    </source>
</evidence>
<dbReference type="PANTHER" id="PTHR42940:SF3">
    <property type="entry name" value="ALCOHOL DEHYDROGENASE 1-RELATED"/>
    <property type="match status" value="1"/>
</dbReference>
<keyword evidence="8" id="KW-0812">Transmembrane</keyword>
<dbReference type="Gene3D" id="3.90.180.10">
    <property type="entry name" value="Medium-chain alcohol dehydrogenases, catalytic domain"/>
    <property type="match status" value="1"/>
</dbReference>
<keyword evidence="7" id="KW-0520">NAD</keyword>
<evidence type="ECO:0000256" key="2">
    <source>
        <dbReference type="ARBA" id="ARBA00008072"/>
    </source>
</evidence>
<keyword evidence="8" id="KW-0472">Membrane</keyword>
<dbReference type="InterPro" id="IPR011032">
    <property type="entry name" value="GroES-like_sf"/>
</dbReference>
<evidence type="ECO:0000259" key="9">
    <source>
        <dbReference type="Pfam" id="PF00107"/>
    </source>
</evidence>
<dbReference type="EC" id="1.1.1.1" evidence="3"/>
<dbReference type="AlphaFoldDB" id="A0A3M0IKQ6"/>
<feature type="domain" description="Alcohol dehydrogenase-like C-terminal" evidence="9">
    <location>
        <begin position="212"/>
        <end position="330"/>
    </location>
</feature>
<comment type="similarity">
    <text evidence="2">Belongs to the zinc-containing alcohol dehydrogenase family.</text>
</comment>
<keyword evidence="12" id="KW-1185">Reference proteome</keyword>
<evidence type="ECO:0000256" key="3">
    <source>
        <dbReference type="ARBA" id="ARBA00013190"/>
    </source>
</evidence>
<dbReference type="InterPro" id="IPR013149">
    <property type="entry name" value="ADH-like_C"/>
</dbReference>
<feature type="transmembrane region" description="Helical" evidence="8">
    <location>
        <begin position="204"/>
        <end position="231"/>
    </location>
</feature>
<dbReference type="InterPro" id="IPR017743">
    <property type="entry name" value="ADH_phosphonate_catab-assoc"/>
</dbReference>
<feature type="domain" description="Alcohol dehydrogenase-like N-terminal" evidence="10">
    <location>
        <begin position="43"/>
        <end position="165"/>
    </location>
</feature>
<evidence type="ECO:0000313" key="12">
    <source>
        <dbReference type="Proteomes" id="UP000270471"/>
    </source>
</evidence>
<comment type="caution">
    <text evidence="11">The sequence shown here is derived from an EMBL/GenBank/DDBJ whole genome shotgun (WGS) entry which is preliminary data.</text>
</comment>
<dbReference type="SUPFAM" id="SSF50129">
    <property type="entry name" value="GroES-like"/>
    <property type="match status" value="1"/>
</dbReference>
<evidence type="ECO:0000256" key="8">
    <source>
        <dbReference type="SAM" id="Phobius"/>
    </source>
</evidence>
<dbReference type="InterPro" id="IPR036291">
    <property type="entry name" value="NAD(P)-bd_dom_sf"/>
</dbReference>
<evidence type="ECO:0000313" key="11">
    <source>
        <dbReference type="EMBL" id="RMB82586.1"/>
    </source>
</evidence>
<dbReference type="NCBIfam" id="TIGR03366">
    <property type="entry name" value="HpnZ_proposed"/>
    <property type="match status" value="1"/>
</dbReference>
<evidence type="ECO:0000256" key="6">
    <source>
        <dbReference type="ARBA" id="ARBA00023002"/>
    </source>
</evidence>
<accession>A0A3M0IKQ6</accession>
<evidence type="ECO:0000259" key="10">
    <source>
        <dbReference type="Pfam" id="PF08240"/>
    </source>
</evidence>
<keyword evidence="6" id="KW-0560">Oxidoreductase</keyword>
<dbReference type="EMBL" id="PENI01000021">
    <property type="protein sequence ID" value="RMB82586.1"/>
    <property type="molecule type" value="Genomic_DNA"/>
</dbReference>
<name>A0A3M0IKQ6_9ACTN</name>
<dbReference type="CDD" id="cd08231">
    <property type="entry name" value="MDR_TM0436_like"/>
    <property type="match status" value="1"/>
</dbReference>
<dbReference type="SUPFAM" id="SSF51735">
    <property type="entry name" value="NAD(P)-binding Rossmann-fold domains"/>
    <property type="match status" value="1"/>
</dbReference>